<organism evidence="2 3">
    <name type="scientific">Tissierella simiarum</name>
    <dbReference type="NCBI Taxonomy" id="2841534"/>
    <lineage>
        <taxon>Bacteria</taxon>
        <taxon>Bacillati</taxon>
        <taxon>Bacillota</taxon>
        <taxon>Tissierellia</taxon>
        <taxon>Tissierellales</taxon>
        <taxon>Tissierellaceae</taxon>
        <taxon>Tissierella</taxon>
    </lineage>
</organism>
<evidence type="ECO:0000313" key="3">
    <source>
        <dbReference type="Proteomes" id="UP000749471"/>
    </source>
</evidence>
<dbReference type="Proteomes" id="UP000749471">
    <property type="component" value="Unassembled WGS sequence"/>
</dbReference>
<sequence>MGNFRMLNFDNLIKELDKYKFKQLHIHHTWKPAHKSFTGNNHIAIQQSMYNYHVNSNGWSDIGQHLTLFPDGAWVTGRPFNIAPASIKGWNTGALAVEMIGNFDIPGTGAINDLGYDLLQGKQREEILKLMRYFINKYGEDSIKFHREGPGVTKTCPGTRLDKIMLIKEAKALTDKKHWAEEHYNNLKSIINITDKRFDDKITRGEAMALVDKALDYIERKVK</sequence>
<dbReference type="RefSeq" id="WP_216521376.1">
    <property type="nucleotide sequence ID" value="NZ_JAHLPM010000017.1"/>
</dbReference>
<dbReference type="EC" id="3.5.1.28" evidence="2"/>
<reference evidence="2 3" key="1">
    <citation type="submission" date="2021-06" db="EMBL/GenBank/DDBJ databases">
        <authorList>
            <person name="Sun Q."/>
            <person name="Li D."/>
        </authorList>
    </citation>
    <scope>NUCLEOTIDE SEQUENCE [LARGE SCALE GENOMIC DNA]</scope>
    <source>
        <strain evidence="2 3">MSJ-40</strain>
    </source>
</reference>
<accession>A0ABS6EBQ1</accession>
<keyword evidence="3" id="KW-1185">Reference proteome</keyword>
<evidence type="ECO:0000313" key="2">
    <source>
        <dbReference type="EMBL" id="MBU5439629.1"/>
    </source>
</evidence>
<gene>
    <name evidence="2" type="ORF">KQI42_16565</name>
</gene>
<evidence type="ECO:0000259" key="1">
    <source>
        <dbReference type="Pfam" id="PF01510"/>
    </source>
</evidence>
<proteinExistence type="predicted"/>
<keyword evidence="2" id="KW-0378">Hydrolase</keyword>
<feature type="domain" description="N-acetylmuramoyl-L-alanine amidase" evidence="1">
    <location>
        <begin position="21"/>
        <end position="158"/>
    </location>
</feature>
<dbReference type="PANTHER" id="PTHR11022">
    <property type="entry name" value="PEPTIDOGLYCAN RECOGNITION PROTEIN"/>
    <property type="match status" value="1"/>
</dbReference>
<dbReference type="Pfam" id="PF01510">
    <property type="entry name" value="Amidase_2"/>
    <property type="match status" value="1"/>
</dbReference>
<dbReference type="GO" id="GO:0008745">
    <property type="term" value="F:N-acetylmuramoyl-L-alanine amidase activity"/>
    <property type="evidence" value="ECO:0007669"/>
    <property type="project" value="UniProtKB-EC"/>
</dbReference>
<protein>
    <submittedName>
        <fullName evidence="2">N-acetylmuramoyl-L-alanine amidase</fullName>
        <ecNumber evidence="2">3.5.1.28</ecNumber>
    </submittedName>
</protein>
<dbReference type="InterPro" id="IPR002502">
    <property type="entry name" value="Amidase_domain"/>
</dbReference>
<dbReference type="InterPro" id="IPR015510">
    <property type="entry name" value="PGRP"/>
</dbReference>
<comment type="caution">
    <text evidence="2">The sequence shown here is derived from an EMBL/GenBank/DDBJ whole genome shotgun (WGS) entry which is preliminary data.</text>
</comment>
<dbReference type="EMBL" id="JAHLPM010000017">
    <property type="protein sequence ID" value="MBU5439629.1"/>
    <property type="molecule type" value="Genomic_DNA"/>
</dbReference>
<dbReference type="CDD" id="cd06583">
    <property type="entry name" value="PGRP"/>
    <property type="match status" value="1"/>
</dbReference>
<dbReference type="PANTHER" id="PTHR11022:SF41">
    <property type="entry name" value="PEPTIDOGLYCAN-RECOGNITION PROTEIN LC-RELATED"/>
    <property type="match status" value="1"/>
</dbReference>
<name>A0ABS6EBQ1_9FIRM</name>